<dbReference type="SUPFAM" id="SSF52266">
    <property type="entry name" value="SGNH hydrolase"/>
    <property type="match status" value="1"/>
</dbReference>
<accession>A0A927CW68</accession>
<dbReference type="AlphaFoldDB" id="A0A927CW68"/>
<organism evidence="1 2">
    <name type="scientific">Peribacillus faecalis</name>
    <dbReference type="NCBI Taxonomy" id="2772559"/>
    <lineage>
        <taxon>Bacteria</taxon>
        <taxon>Bacillati</taxon>
        <taxon>Bacillota</taxon>
        <taxon>Bacilli</taxon>
        <taxon>Bacillales</taxon>
        <taxon>Bacillaceae</taxon>
        <taxon>Peribacillus</taxon>
    </lineage>
</organism>
<evidence type="ECO:0000313" key="2">
    <source>
        <dbReference type="Proteomes" id="UP000602076"/>
    </source>
</evidence>
<name>A0A927CW68_9BACI</name>
<sequence length="261" mass="29540">MKVFLTSFLALICFAVLIFGNVSWNEKIEDASADNITKPRTADLSSSGQVEKQTSDLVKFISNWPEESAEVFKERLKDDKPFKIVLAGSSEIENDTFSLEKALQENIMETYGNAIELSSITFDVTSTEFLEEGHEQEIADLNADMIIFESLTLKDNGEVIIEDSHENISTIMQATEAANPNISFIVQPPPPLFEANFYPRQVEELKKYAEQSGIVYLDYWNSFPEEGTAERASYFTKSRDSLNAEGYALWTDYLLNYLISQ</sequence>
<keyword evidence="2" id="KW-1185">Reference proteome</keyword>
<protein>
    <recommendedName>
        <fullName evidence="3">SGNH/GDSL hydrolase family protein</fullName>
    </recommendedName>
</protein>
<proteinExistence type="predicted"/>
<dbReference type="Proteomes" id="UP000602076">
    <property type="component" value="Unassembled WGS sequence"/>
</dbReference>
<evidence type="ECO:0000313" key="1">
    <source>
        <dbReference type="EMBL" id="MBD3108748.1"/>
    </source>
</evidence>
<comment type="caution">
    <text evidence="1">The sequence shown here is derived from an EMBL/GenBank/DDBJ whole genome shotgun (WGS) entry which is preliminary data.</text>
</comment>
<gene>
    <name evidence="1" type="ORF">IEO70_10250</name>
</gene>
<evidence type="ECO:0008006" key="3">
    <source>
        <dbReference type="Google" id="ProtNLM"/>
    </source>
</evidence>
<dbReference type="RefSeq" id="WP_190998283.1">
    <property type="nucleotide sequence ID" value="NZ_JACXSI010000023.1"/>
</dbReference>
<dbReference type="InterPro" id="IPR036514">
    <property type="entry name" value="SGNH_hydro_sf"/>
</dbReference>
<reference evidence="1" key="1">
    <citation type="submission" date="2020-09" db="EMBL/GenBank/DDBJ databases">
        <title>Bacillus faecalis sp. nov., a moderately halophilic bacterium isolated from cow faeces.</title>
        <authorList>
            <person name="Jiang L."/>
            <person name="Lee J."/>
        </authorList>
    </citation>
    <scope>NUCLEOTIDE SEQUENCE</scope>
    <source>
        <strain evidence="1">AGMB 02131</strain>
    </source>
</reference>
<dbReference type="Gene3D" id="3.40.50.1110">
    <property type="entry name" value="SGNH hydrolase"/>
    <property type="match status" value="1"/>
</dbReference>
<dbReference type="EMBL" id="JACXSI010000023">
    <property type="protein sequence ID" value="MBD3108748.1"/>
    <property type="molecule type" value="Genomic_DNA"/>
</dbReference>